<dbReference type="InterPro" id="IPR003029">
    <property type="entry name" value="S1_domain"/>
</dbReference>
<evidence type="ECO:0000256" key="3">
    <source>
        <dbReference type="ARBA" id="ARBA00022519"/>
    </source>
</evidence>
<keyword evidence="8" id="KW-0460">Magnesium</keyword>
<dbReference type="EMBL" id="JACOQG010000001">
    <property type="protein sequence ID" value="MBC5778103.1"/>
    <property type="molecule type" value="Genomic_DNA"/>
</dbReference>
<organism evidence="12 13">
    <name type="scientific">Blautia difficilis</name>
    <dbReference type="NCBI Taxonomy" id="2763027"/>
    <lineage>
        <taxon>Bacteria</taxon>
        <taxon>Bacillati</taxon>
        <taxon>Bacillota</taxon>
        <taxon>Clostridia</taxon>
        <taxon>Lachnospirales</taxon>
        <taxon>Lachnospiraceae</taxon>
        <taxon>Blautia</taxon>
    </lineage>
</organism>
<sequence length="394" mass="45382">MEICQVPCYVCAREEDGRVMELRFEPIDHKSTLGNIYVGQVENIAANIGAAFVQISAGERCYLQLSDVQDAIYASVKKEDRPIKPGDEILVQINREAMKGKLPAVTTNLNFTGKYLVLTTGDKKFGLSNKLSNDDRSRLSKWMEEEIHRPDKEYGLIVRTNAADASKEELLRELEYLKSLYRKVAVAGKSRTCFSCIYKTEPIYISAVRDINNRSLEEILTDVPEIFQEISSYLKENSPEETTKIRLYEDKLLPLYKLHRLETALEEIRHEKVWLKSGGFLVIQQTEAFVSIDVNSGKFTGRKKMQETYRKINLEAAGEIARQLQLRNLSGLILIDFINMENPDHQDELFHVLQKHLRRDPVKAKAVDITPLHILEMTRKKVRKPVIEELRELR</sequence>
<evidence type="ECO:0000256" key="9">
    <source>
        <dbReference type="ARBA" id="ARBA00022884"/>
    </source>
</evidence>
<dbReference type="PROSITE" id="PS50126">
    <property type="entry name" value="S1"/>
    <property type="match status" value="1"/>
</dbReference>
<dbReference type="SUPFAM" id="SSF50249">
    <property type="entry name" value="Nucleic acid-binding proteins"/>
    <property type="match status" value="1"/>
</dbReference>
<evidence type="ECO:0000256" key="7">
    <source>
        <dbReference type="ARBA" id="ARBA00022801"/>
    </source>
</evidence>
<keyword evidence="10" id="KW-0472">Membrane</keyword>
<name>A0ABR7IDM1_9FIRM</name>
<dbReference type="InterPro" id="IPR012340">
    <property type="entry name" value="NA-bd_OB-fold"/>
</dbReference>
<keyword evidence="13" id="KW-1185">Reference proteome</keyword>
<accession>A0ABR7IDM1</accession>
<evidence type="ECO:0000256" key="10">
    <source>
        <dbReference type="ARBA" id="ARBA00023136"/>
    </source>
</evidence>
<dbReference type="Proteomes" id="UP000649826">
    <property type="component" value="Unassembled WGS sequence"/>
</dbReference>
<proteinExistence type="predicted"/>
<evidence type="ECO:0000256" key="6">
    <source>
        <dbReference type="ARBA" id="ARBA00022759"/>
    </source>
</evidence>
<dbReference type="Pfam" id="PF10150">
    <property type="entry name" value="RNase_E_G"/>
    <property type="match status" value="1"/>
</dbReference>
<dbReference type="InterPro" id="IPR019307">
    <property type="entry name" value="RNA-bd_AU-1/RNase_E/G"/>
</dbReference>
<evidence type="ECO:0000256" key="5">
    <source>
        <dbReference type="ARBA" id="ARBA00022723"/>
    </source>
</evidence>
<dbReference type="PANTHER" id="PTHR30001:SF1">
    <property type="entry name" value="RIBONUCLEASE E_G-LIKE PROTEIN, CHLOROPLASTIC"/>
    <property type="match status" value="1"/>
</dbReference>
<gene>
    <name evidence="12" type="ORF">H8Z82_00165</name>
</gene>
<dbReference type="Gene3D" id="2.40.50.140">
    <property type="entry name" value="Nucleic acid-binding proteins"/>
    <property type="match status" value="1"/>
</dbReference>
<keyword evidence="5" id="KW-0479">Metal-binding</keyword>
<evidence type="ECO:0000313" key="13">
    <source>
        <dbReference type="Proteomes" id="UP000649826"/>
    </source>
</evidence>
<comment type="cofactor">
    <cofactor evidence="1">
        <name>Mg(2+)</name>
        <dbReference type="ChEBI" id="CHEBI:18420"/>
    </cofactor>
</comment>
<dbReference type="NCBIfam" id="TIGR00757">
    <property type="entry name" value="RNaseEG"/>
    <property type="match status" value="1"/>
</dbReference>
<evidence type="ECO:0000259" key="11">
    <source>
        <dbReference type="PROSITE" id="PS50126"/>
    </source>
</evidence>
<keyword evidence="7" id="KW-0378">Hydrolase</keyword>
<feature type="domain" description="S1 motif" evidence="11">
    <location>
        <begin position="34"/>
        <end position="114"/>
    </location>
</feature>
<dbReference type="InterPro" id="IPR004659">
    <property type="entry name" value="RNase_E/G"/>
</dbReference>
<keyword evidence="6" id="KW-0255">Endonuclease</keyword>
<keyword evidence="3" id="KW-0997">Cell inner membrane</keyword>
<keyword evidence="9" id="KW-0694">RNA-binding</keyword>
<evidence type="ECO:0000256" key="8">
    <source>
        <dbReference type="ARBA" id="ARBA00022842"/>
    </source>
</evidence>
<protein>
    <submittedName>
        <fullName evidence="12">Ribonuclease E/G</fullName>
    </submittedName>
</protein>
<reference evidence="12 13" key="1">
    <citation type="submission" date="2020-08" db="EMBL/GenBank/DDBJ databases">
        <title>Genome public.</title>
        <authorList>
            <person name="Liu C."/>
            <person name="Sun Q."/>
        </authorList>
    </citation>
    <scope>NUCLEOTIDE SEQUENCE [LARGE SCALE GENOMIC DNA]</scope>
    <source>
        <strain evidence="12 13">M29</strain>
    </source>
</reference>
<keyword evidence="4" id="KW-0540">Nuclease</keyword>
<comment type="caution">
    <text evidence="12">The sequence shown here is derived from an EMBL/GenBank/DDBJ whole genome shotgun (WGS) entry which is preliminary data.</text>
</comment>
<evidence type="ECO:0000313" key="12">
    <source>
        <dbReference type="EMBL" id="MBC5778103.1"/>
    </source>
</evidence>
<keyword evidence="2" id="KW-1003">Cell membrane</keyword>
<evidence type="ECO:0000256" key="1">
    <source>
        <dbReference type="ARBA" id="ARBA00001946"/>
    </source>
</evidence>
<dbReference type="CDD" id="cd04453">
    <property type="entry name" value="S1_RNase_E"/>
    <property type="match status" value="1"/>
</dbReference>
<evidence type="ECO:0000256" key="4">
    <source>
        <dbReference type="ARBA" id="ARBA00022722"/>
    </source>
</evidence>
<evidence type="ECO:0000256" key="2">
    <source>
        <dbReference type="ARBA" id="ARBA00022475"/>
    </source>
</evidence>
<dbReference type="PANTHER" id="PTHR30001">
    <property type="entry name" value="RIBONUCLEASE"/>
    <property type="match status" value="1"/>
</dbReference>